<feature type="site" description="Could play a key role in the communication between the regulatory and the substrate sites" evidence="9">
    <location>
        <position position="97"/>
    </location>
</feature>
<accession>A0ABD4A626</accession>
<dbReference type="Pfam" id="PF00483">
    <property type="entry name" value="NTP_transferase"/>
    <property type="match status" value="1"/>
</dbReference>
<evidence type="ECO:0000256" key="8">
    <source>
        <dbReference type="ARBA" id="ARBA00023277"/>
    </source>
</evidence>
<dbReference type="GO" id="GO:0005978">
    <property type="term" value="P:glycogen biosynthetic process"/>
    <property type="evidence" value="ECO:0007669"/>
    <property type="project" value="UniProtKB-UniRule"/>
</dbReference>
<keyword evidence="2 9" id="KW-0321">Glycogen metabolism</keyword>
<dbReference type="GO" id="GO:0005524">
    <property type="term" value="F:ATP binding"/>
    <property type="evidence" value="ECO:0007669"/>
    <property type="project" value="UniProtKB-KW"/>
</dbReference>
<keyword evidence="6 9" id="KW-0067">ATP-binding</keyword>
<feature type="binding site" evidence="9">
    <location>
        <begin position="178"/>
        <end position="179"/>
    </location>
    <ligand>
        <name>alpha-D-glucose 1-phosphate</name>
        <dbReference type="ChEBI" id="CHEBI:58601"/>
    </ligand>
</feature>
<evidence type="ECO:0000256" key="4">
    <source>
        <dbReference type="ARBA" id="ARBA00022695"/>
    </source>
</evidence>
<dbReference type="EC" id="2.7.7.27" evidence="9"/>
<evidence type="ECO:0000259" key="10">
    <source>
        <dbReference type="Pfam" id="PF00483"/>
    </source>
</evidence>
<feature type="domain" description="Nucleotidyl transferase" evidence="10">
    <location>
        <begin position="6"/>
        <end position="259"/>
    </location>
</feature>
<comment type="similarity">
    <text evidence="1 9">Belongs to the bacterial/plant glucose-1-phosphate adenylyltransferase family.</text>
</comment>
<evidence type="ECO:0000256" key="3">
    <source>
        <dbReference type="ARBA" id="ARBA00022679"/>
    </source>
</evidence>
<sequence length="383" mass="43320">MKECIGMLLAGGEGKRLGPLTAQLAKPAVPFGGKYRIIDFTLSNCANSNIHTVGVLTQYAPYDLHKHISNGRPWDMDRKDGGVSVLSPYTGKTGGDWYSGTADAIYQNIPFINQYNPEYILVISGDHIYQMDYQKLLDQHKATKADVTISVIEVPWNEASRFGILNTDEDLKIYEFEEKPEHPKSNLASMGIYMFTWDVLKHYLYKDATQKQSSHDFGKDIIPLMLRDRLKLYAFRFNGYWKDVGTLQSYWEANMDLLKDDCELKLNNKQWRIYTNNLNFPPQFISEGATVNTSLINDGCFIRGRVIESVLFRNVDVGKGSVIEKSIIHSGVKIGENCVLKKVIVMENTKIKDGTVIQVNDDEPVVINQEVLEQKALVMGGES</sequence>
<keyword evidence="8 9" id="KW-0119">Carbohydrate metabolism</keyword>
<dbReference type="SUPFAM" id="SSF51161">
    <property type="entry name" value="Trimeric LpxA-like enzymes"/>
    <property type="match status" value="1"/>
</dbReference>
<evidence type="ECO:0000313" key="12">
    <source>
        <dbReference type="EMBL" id="KIO71842.1"/>
    </source>
</evidence>
<dbReference type="AlphaFoldDB" id="A0ABD4A626"/>
<dbReference type="CDD" id="cd02508">
    <property type="entry name" value="ADP_Glucose_PP"/>
    <property type="match status" value="1"/>
</dbReference>
<dbReference type="SUPFAM" id="SSF53448">
    <property type="entry name" value="Nucleotide-diphospho-sugar transferases"/>
    <property type="match status" value="1"/>
</dbReference>
<dbReference type="InterPro" id="IPR011832">
    <property type="entry name" value="GlgDAde_trans"/>
</dbReference>
<feature type="site" description="Could play a key role in the communication between the regulatory and the substrate sites" evidence="9">
    <location>
        <position position="58"/>
    </location>
</feature>
<dbReference type="NCBIfam" id="TIGR02091">
    <property type="entry name" value="glgC"/>
    <property type="match status" value="1"/>
</dbReference>
<dbReference type="PROSITE" id="PS00808">
    <property type="entry name" value="ADP_GLC_PYROPHOSPH_1"/>
    <property type="match status" value="1"/>
</dbReference>
<dbReference type="Proteomes" id="UP000032076">
    <property type="component" value="Unassembled WGS sequence"/>
</dbReference>
<dbReference type="InterPro" id="IPR029044">
    <property type="entry name" value="Nucleotide-diphossugar_trans"/>
</dbReference>
<dbReference type="GO" id="GO:0008878">
    <property type="term" value="F:glucose-1-phosphate adenylyltransferase activity"/>
    <property type="evidence" value="ECO:0007669"/>
    <property type="project" value="UniProtKB-UniRule"/>
</dbReference>
<dbReference type="RefSeq" id="WP_255602026.1">
    <property type="nucleotide sequence ID" value="NZ_CP023704.1"/>
</dbReference>
<dbReference type="NCBIfam" id="NF003670">
    <property type="entry name" value="PRK05293.1"/>
    <property type="match status" value="1"/>
</dbReference>
<keyword evidence="3 9" id="KW-0808">Transferase</keyword>
<dbReference type="InterPro" id="IPR005835">
    <property type="entry name" value="NTP_transferase_dom"/>
</dbReference>
<keyword evidence="5 9" id="KW-0547">Nucleotide-binding</keyword>
<feature type="binding site" evidence="9">
    <location>
        <position position="98"/>
    </location>
    <ligand>
        <name>alpha-D-glucose 1-phosphate</name>
        <dbReference type="ChEBI" id="CHEBI:58601"/>
    </ligand>
</feature>
<evidence type="ECO:0000256" key="1">
    <source>
        <dbReference type="ARBA" id="ARBA00010443"/>
    </source>
</evidence>
<comment type="pathway">
    <text evidence="9">Glycan biosynthesis; glycogen biosynthesis.</text>
</comment>
<keyword evidence="7 9" id="KW-0320">Glycogen biosynthesis</keyword>
<dbReference type="PROSITE" id="PS00809">
    <property type="entry name" value="ADP_GLC_PYROPHOSPH_2"/>
    <property type="match status" value="1"/>
</dbReference>
<dbReference type="Gene3D" id="2.160.10.10">
    <property type="entry name" value="Hexapeptide repeat proteins"/>
    <property type="match status" value="1"/>
</dbReference>
<comment type="caution">
    <text evidence="12">The sequence shown here is derived from an EMBL/GenBank/DDBJ whole genome shotgun (WGS) entry which is preliminary data.</text>
</comment>
<proteinExistence type="inferred from homology"/>
<organism evidence="12 13">
    <name type="scientific">Caldibacillus thermoamylovorans</name>
    <dbReference type="NCBI Taxonomy" id="35841"/>
    <lineage>
        <taxon>Bacteria</taxon>
        <taxon>Bacillati</taxon>
        <taxon>Bacillota</taxon>
        <taxon>Bacilli</taxon>
        <taxon>Bacillales</taxon>
        <taxon>Bacillaceae</taxon>
        <taxon>Caldibacillus</taxon>
    </lineage>
</organism>
<dbReference type="InterPro" id="IPR005836">
    <property type="entry name" value="ADP_Glu_pyroP_CS"/>
</dbReference>
<evidence type="ECO:0000259" key="11">
    <source>
        <dbReference type="Pfam" id="PF24894"/>
    </source>
</evidence>
<comment type="function">
    <text evidence="9">Involved in the biosynthesis of ADP-glucose, a building block required for the elongation reactions to produce glycogen. Catalyzes the reaction between ATP and alpha-D-glucose 1-phosphate (G1P) to produce pyrophosphate and ADP-Glc.</text>
</comment>
<evidence type="ECO:0000256" key="9">
    <source>
        <dbReference type="HAMAP-Rule" id="MF_00624"/>
    </source>
</evidence>
<dbReference type="EMBL" id="JXLU01000115">
    <property type="protein sequence ID" value="KIO71842.1"/>
    <property type="molecule type" value="Genomic_DNA"/>
</dbReference>
<name>A0ABD4A626_9BACI</name>
<dbReference type="CDD" id="cd04651">
    <property type="entry name" value="LbH_G1P_AT_C"/>
    <property type="match status" value="1"/>
</dbReference>
<dbReference type="InterPro" id="IPR023049">
    <property type="entry name" value="GlgC_bac"/>
</dbReference>
<dbReference type="InterPro" id="IPR056818">
    <property type="entry name" value="GlmU/GlgC-like_hexapep"/>
</dbReference>
<evidence type="ECO:0000256" key="6">
    <source>
        <dbReference type="ARBA" id="ARBA00022840"/>
    </source>
</evidence>
<dbReference type="PANTHER" id="PTHR43523">
    <property type="entry name" value="GLUCOSE-1-PHOSPHATE ADENYLYLTRANSFERASE-RELATED"/>
    <property type="match status" value="1"/>
</dbReference>
<keyword evidence="4 9" id="KW-0548">Nucleotidyltransferase</keyword>
<dbReference type="HAMAP" id="MF_00624">
    <property type="entry name" value="GlgC"/>
    <property type="match status" value="1"/>
</dbReference>
<evidence type="ECO:0000256" key="5">
    <source>
        <dbReference type="ARBA" id="ARBA00022741"/>
    </source>
</evidence>
<evidence type="ECO:0000256" key="7">
    <source>
        <dbReference type="ARBA" id="ARBA00023056"/>
    </source>
</evidence>
<dbReference type="InterPro" id="IPR011831">
    <property type="entry name" value="ADP-Glc_PPase"/>
</dbReference>
<feature type="binding site" evidence="9">
    <location>
        <position position="189"/>
    </location>
    <ligand>
        <name>alpha-D-glucose 1-phosphate</name>
        <dbReference type="ChEBI" id="CHEBI:58601"/>
    </ligand>
</feature>
<comment type="subunit">
    <text evidence="9">Homotetramer.</text>
</comment>
<dbReference type="PANTHER" id="PTHR43523:SF2">
    <property type="entry name" value="GLUCOSE-1-PHOSPHATE ADENYLYLTRANSFERASE"/>
    <property type="match status" value="1"/>
</dbReference>
<dbReference type="Pfam" id="PF24894">
    <property type="entry name" value="Hexapep_GlmU"/>
    <property type="match status" value="1"/>
</dbReference>
<comment type="catalytic activity">
    <reaction evidence="9">
        <text>alpha-D-glucose 1-phosphate + ATP + H(+) = ADP-alpha-D-glucose + diphosphate</text>
        <dbReference type="Rhea" id="RHEA:12120"/>
        <dbReference type="ChEBI" id="CHEBI:15378"/>
        <dbReference type="ChEBI" id="CHEBI:30616"/>
        <dbReference type="ChEBI" id="CHEBI:33019"/>
        <dbReference type="ChEBI" id="CHEBI:57498"/>
        <dbReference type="ChEBI" id="CHEBI:58601"/>
        <dbReference type="EC" id="2.7.7.27"/>
    </reaction>
</comment>
<evidence type="ECO:0000313" key="13">
    <source>
        <dbReference type="Proteomes" id="UP000032076"/>
    </source>
</evidence>
<feature type="domain" description="Glucose-1-phosphate adenylyltransferase/Bifunctional protein GlmU-like C-terminal hexapeptide" evidence="11">
    <location>
        <begin position="289"/>
        <end position="362"/>
    </location>
</feature>
<reference evidence="12 13" key="1">
    <citation type="submission" date="2015-01" db="EMBL/GenBank/DDBJ databases">
        <title>Draft Genome Sequences of Four Bacillus thermoamylovorans Strains, Isolated From Food Products.</title>
        <authorList>
            <person name="Krawcyk A.O."/>
            <person name="Berendsen E.M."/>
            <person name="Eijlander R.T."/>
            <person name="de Jong A."/>
            <person name="Wells-Bennik M."/>
            <person name="Kuipers O.P."/>
        </authorList>
    </citation>
    <scope>NUCLEOTIDE SEQUENCE [LARGE SCALE GENOMIC DNA]</scope>
    <source>
        <strain evidence="12 13">B4167</strain>
    </source>
</reference>
<evidence type="ECO:0000256" key="2">
    <source>
        <dbReference type="ARBA" id="ARBA00022600"/>
    </source>
</evidence>
<protein>
    <recommendedName>
        <fullName evidence="9">Glucose-1-phosphate adenylyltransferase</fullName>
        <ecNumber evidence="9">2.7.7.27</ecNumber>
    </recommendedName>
    <alternativeName>
        <fullName evidence="9">ADP-glucose pyrophosphorylase</fullName>
        <shortName evidence="9">ADPGlc PPase</shortName>
    </alternativeName>
    <alternativeName>
        <fullName evidence="9">ADP-glucose synthase</fullName>
    </alternativeName>
</protein>
<dbReference type="Gene3D" id="3.90.550.10">
    <property type="entry name" value="Spore Coat Polysaccharide Biosynthesis Protein SpsA, Chain A"/>
    <property type="match status" value="1"/>
</dbReference>
<dbReference type="NCBIfam" id="TIGR02092">
    <property type="entry name" value="glgD"/>
    <property type="match status" value="1"/>
</dbReference>
<gene>
    <name evidence="9" type="primary">glgC</name>
    <name evidence="12" type="ORF">B4167_3311</name>
</gene>
<feature type="binding site" evidence="9">
    <location>
        <position position="163"/>
    </location>
    <ligand>
        <name>alpha-D-glucose 1-phosphate</name>
        <dbReference type="ChEBI" id="CHEBI:58601"/>
    </ligand>
</feature>
<dbReference type="InterPro" id="IPR011004">
    <property type="entry name" value="Trimer_LpxA-like_sf"/>
</dbReference>